<dbReference type="Gene3D" id="2.60.120.560">
    <property type="entry name" value="Exo-inulinase, domain 1"/>
    <property type="match status" value="1"/>
</dbReference>
<comment type="caution">
    <text evidence="2">The sequence shown here is derived from an EMBL/GenBank/DDBJ whole genome shotgun (WGS) entry which is preliminary data.</text>
</comment>
<feature type="non-terminal residue" evidence="2">
    <location>
        <position position="104"/>
    </location>
</feature>
<evidence type="ECO:0000259" key="1">
    <source>
        <dbReference type="Pfam" id="PF06439"/>
    </source>
</evidence>
<evidence type="ECO:0000313" key="2">
    <source>
        <dbReference type="EMBL" id="MBB1489892.1"/>
    </source>
</evidence>
<dbReference type="AlphaFoldDB" id="A0A839IYF1"/>
<dbReference type="InterPro" id="IPR010496">
    <property type="entry name" value="AL/BT2_dom"/>
</dbReference>
<dbReference type="Pfam" id="PF06439">
    <property type="entry name" value="3keto-disac_hyd"/>
    <property type="match status" value="1"/>
</dbReference>
<accession>A0A839IYF1</accession>
<protein>
    <submittedName>
        <fullName evidence="2">DUF1080 domain-containing protein</fullName>
    </submittedName>
</protein>
<organism evidence="2 3">
    <name type="scientific">Oceanospirillum sediminis</name>
    <dbReference type="NCBI Taxonomy" id="2760088"/>
    <lineage>
        <taxon>Bacteria</taxon>
        <taxon>Pseudomonadati</taxon>
        <taxon>Pseudomonadota</taxon>
        <taxon>Gammaproteobacteria</taxon>
        <taxon>Oceanospirillales</taxon>
        <taxon>Oceanospirillaceae</taxon>
        <taxon>Oceanospirillum</taxon>
    </lineage>
</organism>
<proteinExistence type="predicted"/>
<dbReference type="GO" id="GO:0016787">
    <property type="term" value="F:hydrolase activity"/>
    <property type="evidence" value="ECO:0007669"/>
    <property type="project" value="InterPro"/>
</dbReference>
<sequence length="104" mass="12133">KLDTPNTFLTTDSIYGDFIFEIDFKVDSTMNSGIQIRSNSLPYYRDGMVHGYQVEIDPSKRAWSGGIYDEKRRKWLNPLKDNPEAQKASKQNEWNHYRVEAIAD</sequence>
<name>A0A839IYF1_9GAMM</name>
<dbReference type="EMBL" id="JACJFM010000334">
    <property type="protein sequence ID" value="MBB1489892.1"/>
    <property type="molecule type" value="Genomic_DNA"/>
</dbReference>
<evidence type="ECO:0000313" key="3">
    <source>
        <dbReference type="Proteomes" id="UP000565262"/>
    </source>
</evidence>
<reference evidence="2 3" key="1">
    <citation type="submission" date="2020-08" db="EMBL/GenBank/DDBJ databases">
        <title>Oceanospirillum sp. nov. isolated from marine sediment.</title>
        <authorList>
            <person name="Ji X."/>
        </authorList>
    </citation>
    <scope>NUCLEOTIDE SEQUENCE [LARGE SCALE GENOMIC DNA]</scope>
    <source>
        <strain evidence="2 3">D5</strain>
    </source>
</reference>
<feature type="non-terminal residue" evidence="2">
    <location>
        <position position="1"/>
    </location>
</feature>
<gene>
    <name evidence="2" type="ORF">H4O21_25135</name>
</gene>
<feature type="domain" description="3-keto-alpha-glucoside-1,2-lyase/3-keto-2-hydroxy-glucal hydratase" evidence="1">
    <location>
        <begin position="4"/>
        <end position="103"/>
    </location>
</feature>
<dbReference type="Proteomes" id="UP000565262">
    <property type="component" value="Unassembled WGS sequence"/>
</dbReference>
<keyword evidence="3" id="KW-1185">Reference proteome</keyword>